<keyword evidence="1" id="KW-0472">Membrane</keyword>
<reference evidence="4 5" key="2">
    <citation type="submission" date="2020-02" db="EMBL/GenBank/DDBJ databases">
        <title>Flavobacterium profundi sp. nov., isolated from a deep-sea seamount.</title>
        <authorList>
            <person name="Zhang D.-C."/>
        </authorList>
    </citation>
    <scope>NUCLEOTIDE SEQUENCE [LARGE SCALE GENOMIC DNA]</scope>
    <source>
        <strain evidence="4 5">EC11</strain>
    </source>
</reference>
<organism evidence="4 5">
    <name type="scientific">Flavobacterium jejuense</name>
    <dbReference type="NCBI Taxonomy" id="1544455"/>
    <lineage>
        <taxon>Bacteria</taxon>
        <taxon>Pseudomonadati</taxon>
        <taxon>Bacteroidota</taxon>
        <taxon>Flavobacteriia</taxon>
        <taxon>Flavobacteriales</taxon>
        <taxon>Flavobacteriaceae</taxon>
        <taxon>Flavobacterium</taxon>
    </lineage>
</organism>
<feature type="transmembrane region" description="Helical" evidence="1">
    <location>
        <begin position="34"/>
        <end position="54"/>
    </location>
</feature>
<gene>
    <name evidence="4" type="ORF">FIA58_018540</name>
</gene>
<dbReference type="InterPro" id="IPR048502">
    <property type="entry name" value="NamZ_N"/>
</dbReference>
<dbReference type="PANTHER" id="PTHR42915">
    <property type="entry name" value="HYPOTHETICAL 460 KDA PROTEIN IN FEUA-SIGW INTERGENIC REGION [PRECURSOR]"/>
    <property type="match status" value="1"/>
</dbReference>
<evidence type="ECO:0000256" key="1">
    <source>
        <dbReference type="SAM" id="Phobius"/>
    </source>
</evidence>
<proteinExistence type="predicted"/>
<dbReference type="PANTHER" id="PTHR42915:SF1">
    <property type="entry name" value="PEPTIDOGLYCAN BETA-N-ACETYLMURAMIDASE NAMZ"/>
    <property type="match status" value="1"/>
</dbReference>
<dbReference type="Proteomes" id="UP000817854">
    <property type="component" value="Unassembled WGS sequence"/>
</dbReference>
<protein>
    <submittedName>
        <fullName evidence="4">DUF1343 domain-containing protein</fullName>
    </submittedName>
</protein>
<keyword evidence="1" id="KW-0812">Transmembrane</keyword>
<dbReference type="InterPro" id="IPR008302">
    <property type="entry name" value="NamZ"/>
</dbReference>
<feature type="transmembrane region" description="Helical" evidence="1">
    <location>
        <begin position="6"/>
        <end position="27"/>
    </location>
</feature>
<dbReference type="InterPro" id="IPR048503">
    <property type="entry name" value="NamZ_C"/>
</dbReference>
<evidence type="ECO:0000259" key="3">
    <source>
        <dbReference type="Pfam" id="PF20732"/>
    </source>
</evidence>
<accession>A0ABX0J126</accession>
<dbReference type="EMBL" id="VEVQ02000016">
    <property type="protein sequence ID" value="NHN27684.1"/>
    <property type="molecule type" value="Genomic_DNA"/>
</dbReference>
<evidence type="ECO:0000313" key="5">
    <source>
        <dbReference type="Proteomes" id="UP000817854"/>
    </source>
</evidence>
<keyword evidence="1" id="KW-1133">Transmembrane helix</keyword>
<dbReference type="Pfam" id="PF20732">
    <property type="entry name" value="NamZ_C"/>
    <property type="match status" value="1"/>
</dbReference>
<sequence length="450" mass="50764">MAVIAILIIGEETLLLSLLAVTSLLAIKYSKFKLFMLSKLVFKNTFLFLVLLIFSCGNSVKKIENKEESREQRVKNKENSVSSIDSSFEAIKTGADNYKMYLPLLKEKKVGVVTNQSGILSNNIHLVDFLLSKKIAIQKIFAPEHGFRGTSDAGEVVKDGKDTKTGLPIVSLYGNNKKPKPEQLVGIDILVFDLQDVGSRFYTYISSLHYVMEACAENNIPLIVLDRPNPNGGIIDGPILEEEHHSFVGMHKIPILHGMTIGEYAQMINGEKWLNNSIQSKLTIIPCENYQRTMAYDLPVKPSPNLPNSQAITLYASLCLFEGTNVSVGRGTEKQFQIYGSPYLPKSDFNFTPKPNEGAKNPLYDGKLCYGEDLTQIKKVNQLELQWLIKAYNKTSDQSKFFNAFFTKLAGTKKLQEQIERGVSEKEIRTSWKVGLEKFKEMRKKYLIYE</sequence>
<evidence type="ECO:0000259" key="2">
    <source>
        <dbReference type="Pfam" id="PF07075"/>
    </source>
</evidence>
<keyword evidence="5" id="KW-1185">Reference proteome</keyword>
<name>A0ABX0J126_9FLAO</name>
<comment type="caution">
    <text evidence="4">The sequence shown here is derived from an EMBL/GenBank/DDBJ whole genome shotgun (WGS) entry which is preliminary data.</text>
</comment>
<dbReference type="PIRSF" id="PIRSF016719">
    <property type="entry name" value="UCP016719"/>
    <property type="match status" value="1"/>
</dbReference>
<dbReference type="Gene3D" id="3.40.50.12170">
    <property type="entry name" value="Uncharacterised protein PF07075, DUF1343"/>
    <property type="match status" value="1"/>
</dbReference>
<reference evidence="5" key="1">
    <citation type="submission" date="2019-05" db="EMBL/GenBank/DDBJ databases">
        <title>Flavobacterium profundi sp. nov., isolated from a deep-sea seamount.</title>
        <authorList>
            <person name="Zhang D.-C."/>
        </authorList>
    </citation>
    <scope>NUCLEOTIDE SEQUENCE [LARGE SCALE GENOMIC DNA]</scope>
    <source>
        <strain evidence="5">EC11</strain>
    </source>
</reference>
<feature type="domain" description="Peptidoglycan beta-N-acetylmuramidase NamZ N-terminal" evidence="2">
    <location>
        <begin position="110"/>
        <end position="309"/>
    </location>
</feature>
<feature type="domain" description="Peptidoglycan beta-N-acetylmuramidase NamZ C-terminal" evidence="3">
    <location>
        <begin position="314"/>
        <end position="449"/>
    </location>
</feature>
<evidence type="ECO:0000313" key="4">
    <source>
        <dbReference type="EMBL" id="NHN27684.1"/>
    </source>
</evidence>
<dbReference type="Gene3D" id="3.90.1150.140">
    <property type="match status" value="1"/>
</dbReference>
<dbReference type="Pfam" id="PF07075">
    <property type="entry name" value="NamZ_N"/>
    <property type="match status" value="1"/>
</dbReference>